<reference evidence="2 3" key="1">
    <citation type="submission" date="2018-01" db="EMBL/GenBank/DDBJ databases">
        <title>Whole genome sequencing of Histamine producing bacteria.</title>
        <authorList>
            <person name="Butler K."/>
        </authorList>
    </citation>
    <scope>NUCLEOTIDE SEQUENCE [LARGE SCALE GENOMIC DNA]</scope>
    <source>
        <strain evidence="2 3">JCM 12947</strain>
    </source>
</reference>
<keyword evidence="1" id="KW-1133">Transmembrane helix</keyword>
<feature type="transmembrane region" description="Helical" evidence="1">
    <location>
        <begin position="40"/>
        <end position="59"/>
    </location>
</feature>
<protein>
    <submittedName>
        <fullName evidence="2">MFS transporter permease</fullName>
    </submittedName>
</protein>
<keyword evidence="1" id="KW-0472">Membrane</keyword>
<accession>A0A2T3JN18</accession>
<sequence>MSKKQFWLTTILSSFTMATMMSGLISGYKMGFSIEWPPVWAQSFLIAWPCALFLNLTVIPQIRAFSAWLCRPKVQIVARDNDQE</sequence>
<dbReference type="OrthoDB" id="8481133at2"/>
<evidence type="ECO:0000313" key="2">
    <source>
        <dbReference type="EMBL" id="PSU50447.1"/>
    </source>
</evidence>
<evidence type="ECO:0000313" key="3">
    <source>
        <dbReference type="Proteomes" id="UP000240987"/>
    </source>
</evidence>
<evidence type="ECO:0000256" key="1">
    <source>
        <dbReference type="SAM" id="Phobius"/>
    </source>
</evidence>
<proteinExistence type="predicted"/>
<dbReference type="Pfam" id="PF11391">
    <property type="entry name" value="DUF2798"/>
    <property type="match status" value="1"/>
</dbReference>
<dbReference type="AlphaFoldDB" id="A0A2T3JN18"/>
<keyword evidence="1" id="KW-0812">Transmembrane</keyword>
<dbReference type="InterPro" id="IPR021529">
    <property type="entry name" value="DUF2798"/>
</dbReference>
<dbReference type="Proteomes" id="UP000240987">
    <property type="component" value="Unassembled WGS sequence"/>
</dbReference>
<gene>
    <name evidence="2" type="ORF">C9J12_03730</name>
</gene>
<feature type="transmembrane region" description="Helical" evidence="1">
    <location>
        <begin position="7"/>
        <end position="28"/>
    </location>
</feature>
<keyword evidence="3" id="KW-1185">Reference proteome</keyword>
<name>A0A2T3JN18_9GAMM</name>
<dbReference type="EMBL" id="PYMJ01000003">
    <property type="protein sequence ID" value="PSU50447.1"/>
    <property type="molecule type" value="Genomic_DNA"/>
</dbReference>
<comment type="caution">
    <text evidence="2">The sequence shown here is derived from an EMBL/GenBank/DDBJ whole genome shotgun (WGS) entry which is preliminary data.</text>
</comment>
<dbReference type="RefSeq" id="WP_107241483.1">
    <property type="nucleotide sequence ID" value="NZ_PYMJ01000003.1"/>
</dbReference>
<organism evidence="2 3">
    <name type="scientific">Photobacterium frigidiphilum</name>
    <dbReference type="NCBI Taxonomy" id="264736"/>
    <lineage>
        <taxon>Bacteria</taxon>
        <taxon>Pseudomonadati</taxon>
        <taxon>Pseudomonadota</taxon>
        <taxon>Gammaproteobacteria</taxon>
        <taxon>Vibrionales</taxon>
        <taxon>Vibrionaceae</taxon>
        <taxon>Photobacterium</taxon>
    </lineage>
</organism>